<proteinExistence type="predicted"/>
<accession>A0A6J4VJU9</accession>
<protein>
    <submittedName>
        <fullName evidence="1">Uncharacterized protein</fullName>
    </submittedName>
</protein>
<dbReference type="EMBL" id="CADCWM010000775">
    <property type="protein sequence ID" value="CAA9580041.1"/>
    <property type="molecule type" value="Genomic_DNA"/>
</dbReference>
<sequence>CGAAPPVRAPTCSPVAVSVARSASPSCVAAP</sequence>
<dbReference type="AlphaFoldDB" id="A0A6J4VJU9"/>
<feature type="non-terminal residue" evidence="1">
    <location>
        <position position="1"/>
    </location>
</feature>
<name>A0A6J4VJU9_9BACT</name>
<gene>
    <name evidence="1" type="ORF">AVDCRST_MAG88-3218</name>
</gene>
<reference evidence="1" key="1">
    <citation type="submission" date="2020-02" db="EMBL/GenBank/DDBJ databases">
        <authorList>
            <person name="Meier V. D."/>
        </authorList>
    </citation>
    <scope>NUCLEOTIDE SEQUENCE</scope>
    <source>
        <strain evidence="1">AVDCRST_MAG88</strain>
    </source>
</reference>
<evidence type="ECO:0000313" key="1">
    <source>
        <dbReference type="EMBL" id="CAA9580041.1"/>
    </source>
</evidence>
<feature type="non-terminal residue" evidence="1">
    <location>
        <position position="31"/>
    </location>
</feature>
<organism evidence="1">
    <name type="scientific">uncultured Thermomicrobiales bacterium</name>
    <dbReference type="NCBI Taxonomy" id="1645740"/>
    <lineage>
        <taxon>Bacteria</taxon>
        <taxon>Pseudomonadati</taxon>
        <taxon>Thermomicrobiota</taxon>
        <taxon>Thermomicrobia</taxon>
        <taxon>Thermomicrobiales</taxon>
        <taxon>environmental samples</taxon>
    </lineage>
</organism>